<evidence type="ECO:0000256" key="1">
    <source>
        <dbReference type="ARBA" id="ARBA00009410"/>
    </source>
</evidence>
<dbReference type="PANTHER" id="PTHR13847">
    <property type="entry name" value="SARCOSINE DEHYDROGENASE-RELATED"/>
    <property type="match status" value="1"/>
</dbReference>
<protein>
    <recommendedName>
        <fullName evidence="2">FAD dependent oxidoreductase domain-containing protein</fullName>
    </recommendedName>
</protein>
<dbReference type="EMBL" id="UINC01222840">
    <property type="protein sequence ID" value="SVE51788.1"/>
    <property type="molecule type" value="Genomic_DNA"/>
</dbReference>
<feature type="non-terminal residue" evidence="3">
    <location>
        <position position="203"/>
    </location>
</feature>
<dbReference type="InterPro" id="IPR006076">
    <property type="entry name" value="FAD-dep_OxRdtase"/>
</dbReference>
<dbReference type="GO" id="GO:0005886">
    <property type="term" value="C:plasma membrane"/>
    <property type="evidence" value="ECO:0007669"/>
    <property type="project" value="TreeGrafter"/>
</dbReference>
<dbReference type="GO" id="GO:0008718">
    <property type="term" value="F:D-amino-acid dehydrogenase activity"/>
    <property type="evidence" value="ECO:0007669"/>
    <property type="project" value="TreeGrafter"/>
</dbReference>
<gene>
    <name evidence="3" type="ORF">METZ01_LOCUS504642</name>
</gene>
<dbReference type="InterPro" id="IPR036188">
    <property type="entry name" value="FAD/NAD-bd_sf"/>
</dbReference>
<proteinExistence type="inferred from homology"/>
<dbReference type="AlphaFoldDB" id="A0A383E6S2"/>
<evidence type="ECO:0000313" key="3">
    <source>
        <dbReference type="EMBL" id="SVE51788.1"/>
    </source>
</evidence>
<organism evidence="3">
    <name type="scientific">marine metagenome</name>
    <dbReference type="NCBI Taxonomy" id="408172"/>
    <lineage>
        <taxon>unclassified sequences</taxon>
        <taxon>metagenomes</taxon>
        <taxon>ecological metagenomes</taxon>
    </lineage>
</organism>
<dbReference type="Gene3D" id="3.30.9.10">
    <property type="entry name" value="D-Amino Acid Oxidase, subunit A, domain 2"/>
    <property type="match status" value="1"/>
</dbReference>
<dbReference type="GO" id="GO:0005737">
    <property type="term" value="C:cytoplasm"/>
    <property type="evidence" value="ECO:0007669"/>
    <property type="project" value="TreeGrafter"/>
</dbReference>
<dbReference type="SUPFAM" id="SSF51905">
    <property type="entry name" value="FAD/NAD(P)-binding domain"/>
    <property type="match status" value="1"/>
</dbReference>
<dbReference type="Gene3D" id="3.50.50.60">
    <property type="entry name" value="FAD/NAD(P)-binding domain"/>
    <property type="match status" value="2"/>
</dbReference>
<name>A0A383E6S2_9ZZZZ</name>
<feature type="domain" description="FAD dependent oxidoreductase" evidence="2">
    <location>
        <begin position="2"/>
        <end position="202"/>
    </location>
</feature>
<dbReference type="Pfam" id="PF01266">
    <property type="entry name" value="DAO"/>
    <property type="match status" value="1"/>
</dbReference>
<evidence type="ECO:0000259" key="2">
    <source>
        <dbReference type="Pfam" id="PF01266"/>
    </source>
</evidence>
<sequence>MRVIVVGAGVVGVTTAFFLESSGHDVTIVERNQRCGMETSFANAGQLCHFTARPWASPAVPWMIAREFGSSAAPYLIHPRAEINMWRWLISFLGQCRPSKYESTKSNLLRLAIHSTKLMRELLESTNVDFDYASEGILHLFHDQKSFDDAAEEQRQVPYVEQRGKILEYMECTALEPALAQNDLKYAGGILHMHEHTGDAHRF</sequence>
<accession>A0A383E6S2</accession>
<reference evidence="3" key="1">
    <citation type="submission" date="2018-05" db="EMBL/GenBank/DDBJ databases">
        <authorList>
            <person name="Lanie J.A."/>
            <person name="Ng W.-L."/>
            <person name="Kazmierczak K.M."/>
            <person name="Andrzejewski T.M."/>
            <person name="Davidsen T.M."/>
            <person name="Wayne K.J."/>
            <person name="Tettelin H."/>
            <person name="Glass J.I."/>
            <person name="Rusch D."/>
            <person name="Podicherti R."/>
            <person name="Tsui H.-C.T."/>
            <person name="Winkler M.E."/>
        </authorList>
    </citation>
    <scope>NUCLEOTIDE SEQUENCE</scope>
</reference>
<comment type="similarity">
    <text evidence="1">Belongs to the DadA oxidoreductase family.</text>
</comment>
<dbReference type="GO" id="GO:0055130">
    <property type="term" value="P:D-alanine catabolic process"/>
    <property type="evidence" value="ECO:0007669"/>
    <property type="project" value="TreeGrafter"/>
</dbReference>
<dbReference type="PANTHER" id="PTHR13847:SF280">
    <property type="entry name" value="D-AMINO ACID DEHYDROGENASE"/>
    <property type="match status" value="1"/>
</dbReference>